<organism evidence="2 3">
    <name type="scientific">Gemmata massiliana</name>
    <dbReference type="NCBI Taxonomy" id="1210884"/>
    <lineage>
        <taxon>Bacteria</taxon>
        <taxon>Pseudomonadati</taxon>
        <taxon>Planctomycetota</taxon>
        <taxon>Planctomycetia</taxon>
        <taxon>Gemmatales</taxon>
        <taxon>Gemmataceae</taxon>
        <taxon>Gemmata</taxon>
    </lineage>
</organism>
<keyword evidence="3" id="KW-1185">Reference proteome</keyword>
<name>A0A6P2DA85_9BACT</name>
<proteinExistence type="predicted"/>
<evidence type="ECO:0000313" key="3">
    <source>
        <dbReference type="Proteomes" id="UP000464178"/>
    </source>
</evidence>
<feature type="region of interest" description="Disordered" evidence="1">
    <location>
        <begin position="94"/>
        <end position="133"/>
    </location>
</feature>
<evidence type="ECO:0000313" key="2">
    <source>
        <dbReference type="EMBL" id="VTR97797.1"/>
    </source>
</evidence>
<dbReference type="Proteomes" id="UP000464178">
    <property type="component" value="Chromosome"/>
</dbReference>
<dbReference type="EMBL" id="LR593886">
    <property type="protein sequence ID" value="VTR97797.1"/>
    <property type="molecule type" value="Genomic_DNA"/>
</dbReference>
<feature type="region of interest" description="Disordered" evidence="1">
    <location>
        <begin position="156"/>
        <end position="191"/>
    </location>
</feature>
<dbReference type="AlphaFoldDB" id="A0A6P2DA85"/>
<dbReference type="KEGG" id="gms:SOIL9_05370"/>
<feature type="compositionally biased region" description="Basic and acidic residues" evidence="1">
    <location>
        <begin position="1"/>
        <end position="18"/>
    </location>
</feature>
<accession>A0A6P2DA85</accession>
<evidence type="ECO:0000256" key="1">
    <source>
        <dbReference type="SAM" id="MobiDB-lite"/>
    </source>
</evidence>
<sequence length="191" mass="20441">MRNRSSHVDATEPDRWSRDCAPSPDLAIALGTLPPLPPVTGTTRSANDSPRFVPTLLSPYSGPALADAAFDSEGKHHVALRVLGICLNDVSINSRGRDGPPGTDISPEFLDGSGPSWEGGSRANSASGNRLRAPSVGSLARRCGSRTLREHLHTRVRPAFVDPRPSYSPLCRATRPSGPRHRTYSDSDRVG</sequence>
<protein>
    <submittedName>
        <fullName evidence="2">Uncharacterized protein</fullName>
    </submittedName>
</protein>
<reference evidence="2 3" key="1">
    <citation type="submission" date="2019-05" db="EMBL/GenBank/DDBJ databases">
        <authorList>
            <consortium name="Science for Life Laboratories"/>
        </authorList>
    </citation>
    <scope>NUCLEOTIDE SEQUENCE [LARGE SCALE GENOMIC DNA]</scope>
    <source>
        <strain evidence="2">Soil9</strain>
    </source>
</reference>
<gene>
    <name evidence="2" type="ORF">SOIL9_05370</name>
</gene>
<feature type="region of interest" description="Disordered" evidence="1">
    <location>
        <begin position="1"/>
        <end position="50"/>
    </location>
</feature>